<evidence type="ECO:0000313" key="1">
    <source>
        <dbReference type="EMBL" id="ORY94491.1"/>
    </source>
</evidence>
<dbReference type="EMBL" id="MCGN01000007">
    <property type="protein sequence ID" value="ORY94491.1"/>
    <property type="molecule type" value="Genomic_DNA"/>
</dbReference>
<organism evidence="1 2">
    <name type="scientific">Syncephalastrum racemosum</name>
    <name type="common">Filamentous fungus</name>
    <dbReference type="NCBI Taxonomy" id="13706"/>
    <lineage>
        <taxon>Eukaryota</taxon>
        <taxon>Fungi</taxon>
        <taxon>Fungi incertae sedis</taxon>
        <taxon>Mucoromycota</taxon>
        <taxon>Mucoromycotina</taxon>
        <taxon>Mucoromycetes</taxon>
        <taxon>Mucorales</taxon>
        <taxon>Syncephalastraceae</taxon>
        <taxon>Syncephalastrum</taxon>
    </lineage>
</organism>
<name>A0A1X2H7H1_SYNRA</name>
<dbReference type="Gene3D" id="3.30.1520.10">
    <property type="entry name" value="Phox-like domain"/>
    <property type="match status" value="1"/>
</dbReference>
<reference evidence="1 2" key="1">
    <citation type="submission" date="2016-07" db="EMBL/GenBank/DDBJ databases">
        <title>Pervasive Adenine N6-methylation of Active Genes in Fungi.</title>
        <authorList>
            <consortium name="DOE Joint Genome Institute"/>
            <person name="Mondo S.J."/>
            <person name="Dannebaum R.O."/>
            <person name="Kuo R.C."/>
            <person name="Labutti K."/>
            <person name="Haridas S."/>
            <person name="Kuo A."/>
            <person name="Salamov A."/>
            <person name="Ahrendt S.R."/>
            <person name="Lipzen A."/>
            <person name="Sullivan W."/>
            <person name="Andreopoulos W.B."/>
            <person name="Clum A."/>
            <person name="Lindquist E."/>
            <person name="Daum C."/>
            <person name="Ramamoorthy G.K."/>
            <person name="Gryganskyi A."/>
            <person name="Culley D."/>
            <person name="Magnuson J.K."/>
            <person name="James T.Y."/>
            <person name="O'Malley M.A."/>
            <person name="Stajich J.E."/>
            <person name="Spatafora J.W."/>
            <person name="Visel A."/>
            <person name="Grigoriev I.V."/>
        </authorList>
    </citation>
    <scope>NUCLEOTIDE SEQUENCE [LARGE SCALE GENOMIC DNA]</scope>
    <source>
        <strain evidence="1 2">NRRL 2496</strain>
    </source>
</reference>
<gene>
    <name evidence="1" type="ORF">BCR43DRAFT_494115</name>
</gene>
<protein>
    <recommendedName>
        <fullName evidence="3">PX domain-containing protein</fullName>
    </recommendedName>
</protein>
<sequence>MYIQSAAIVSFECRGKETWFHIQVVPEHAPVYRIQRQYPDFIRLAHALKNTMNDGRCHHTMLPTQRMRWLNKKAQRQRQAEELDRFLSTALLLFRSEEEENAAVELMRFLNYHPPYHRTKALPPAPFPENKSKCDERLQVFLFLGPRLFITVRVHRQRVTLDDLRRSLNKVLHARGLDPLPHPSVLAYHHVSKPDRQGALHTLTLNRAEPYVDQDSFMTLATARRLAFFSQADPNEHDAIVLLIESDKDLAAAMAGTWRRLTHVTLTCLAW</sequence>
<keyword evidence="2" id="KW-1185">Reference proteome</keyword>
<proteinExistence type="predicted"/>
<dbReference type="Proteomes" id="UP000242180">
    <property type="component" value="Unassembled WGS sequence"/>
</dbReference>
<dbReference type="InParanoid" id="A0A1X2H7H1"/>
<dbReference type="AlphaFoldDB" id="A0A1X2H7H1"/>
<dbReference type="OMA" id="HYHRAIS"/>
<evidence type="ECO:0000313" key="2">
    <source>
        <dbReference type="Proteomes" id="UP000242180"/>
    </source>
</evidence>
<dbReference type="GO" id="GO:0035091">
    <property type="term" value="F:phosphatidylinositol binding"/>
    <property type="evidence" value="ECO:0007669"/>
    <property type="project" value="InterPro"/>
</dbReference>
<accession>A0A1X2H7H1</accession>
<comment type="caution">
    <text evidence="1">The sequence shown here is derived from an EMBL/GenBank/DDBJ whole genome shotgun (WGS) entry which is preliminary data.</text>
</comment>
<dbReference type="OrthoDB" id="2279956at2759"/>
<dbReference type="SUPFAM" id="SSF64268">
    <property type="entry name" value="PX domain"/>
    <property type="match status" value="1"/>
</dbReference>
<dbReference type="InterPro" id="IPR036871">
    <property type="entry name" value="PX_dom_sf"/>
</dbReference>
<evidence type="ECO:0008006" key="3">
    <source>
        <dbReference type="Google" id="ProtNLM"/>
    </source>
</evidence>